<feature type="region of interest" description="Disordered" evidence="1">
    <location>
        <begin position="29"/>
        <end position="81"/>
    </location>
</feature>
<sequence length="329" mass="36895">MPNILSLPRELRDEIYKWGLLDTLAPTSDRHLHHNRKRITRPPNPASSGPSTDPAASASPTGYHEGEDAVRYPSHTPLPPTHALLQTSRQLRAELLDSIQRLGALKYTIDLAGRSDRNTLRPTWLRVPVLARHVDVLEVRLRVRHGRTAPIHAAAADADADADADDGGEGEGDEADWNSDIFVAGLAILERFLERGVDFLSRKKARGTSVGLLDVQVDPVPGVGEGRAVEAVDGVAEKLEVWMLGGQQDFLNPEAMEKNERQFKFLASRIGRLRLSLRGSSRREWDLETMVKRRDARLTNEAYLNIVGFCEVCHRPRFVCNRWRDHHNN</sequence>
<evidence type="ECO:0000256" key="1">
    <source>
        <dbReference type="SAM" id="MobiDB-lite"/>
    </source>
</evidence>
<dbReference type="Proteomes" id="UP000250140">
    <property type="component" value="Unassembled WGS sequence"/>
</dbReference>
<reference evidence="2 3" key="1">
    <citation type="journal article" date="2016" name="Nat. Commun.">
        <title>Ectomycorrhizal ecology is imprinted in the genome of the dominant symbiotic fungus Cenococcum geophilum.</title>
        <authorList>
            <consortium name="DOE Joint Genome Institute"/>
            <person name="Peter M."/>
            <person name="Kohler A."/>
            <person name="Ohm R.A."/>
            <person name="Kuo A."/>
            <person name="Krutzmann J."/>
            <person name="Morin E."/>
            <person name="Arend M."/>
            <person name="Barry K.W."/>
            <person name="Binder M."/>
            <person name="Choi C."/>
            <person name="Clum A."/>
            <person name="Copeland A."/>
            <person name="Grisel N."/>
            <person name="Haridas S."/>
            <person name="Kipfer T."/>
            <person name="LaButti K."/>
            <person name="Lindquist E."/>
            <person name="Lipzen A."/>
            <person name="Maire R."/>
            <person name="Meier B."/>
            <person name="Mihaltcheva S."/>
            <person name="Molinier V."/>
            <person name="Murat C."/>
            <person name="Poggeler S."/>
            <person name="Quandt C.A."/>
            <person name="Sperisen C."/>
            <person name="Tritt A."/>
            <person name="Tisserant E."/>
            <person name="Crous P.W."/>
            <person name="Henrissat B."/>
            <person name="Nehls U."/>
            <person name="Egli S."/>
            <person name="Spatafora J.W."/>
            <person name="Grigoriev I.V."/>
            <person name="Martin F.M."/>
        </authorList>
    </citation>
    <scope>NUCLEOTIDE SEQUENCE [LARGE SCALE GENOMIC DNA]</scope>
    <source>
        <strain evidence="2 3">CBS 207.34</strain>
    </source>
</reference>
<protein>
    <submittedName>
        <fullName evidence="2">Uncharacterized protein</fullName>
    </submittedName>
</protein>
<accession>A0A8E2JR95</accession>
<dbReference type="OrthoDB" id="2823490at2759"/>
<feature type="region of interest" description="Disordered" evidence="1">
    <location>
        <begin position="154"/>
        <end position="176"/>
    </location>
</feature>
<evidence type="ECO:0000313" key="3">
    <source>
        <dbReference type="Proteomes" id="UP000250140"/>
    </source>
</evidence>
<gene>
    <name evidence="2" type="ORF">AOQ84DRAFT_440661</name>
</gene>
<name>A0A8E2JR95_9PEZI</name>
<organism evidence="2 3">
    <name type="scientific">Glonium stellatum</name>
    <dbReference type="NCBI Taxonomy" id="574774"/>
    <lineage>
        <taxon>Eukaryota</taxon>
        <taxon>Fungi</taxon>
        <taxon>Dikarya</taxon>
        <taxon>Ascomycota</taxon>
        <taxon>Pezizomycotina</taxon>
        <taxon>Dothideomycetes</taxon>
        <taxon>Pleosporomycetidae</taxon>
        <taxon>Gloniales</taxon>
        <taxon>Gloniaceae</taxon>
        <taxon>Glonium</taxon>
    </lineage>
</organism>
<feature type="compositionally biased region" description="Basic residues" evidence="1">
    <location>
        <begin position="31"/>
        <end position="40"/>
    </location>
</feature>
<dbReference type="EMBL" id="KV749993">
    <property type="protein sequence ID" value="OCL06710.1"/>
    <property type="molecule type" value="Genomic_DNA"/>
</dbReference>
<proteinExistence type="predicted"/>
<dbReference type="AlphaFoldDB" id="A0A8E2JR95"/>
<keyword evidence="3" id="KW-1185">Reference proteome</keyword>
<feature type="compositionally biased region" description="Acidic residues" evidence="1">
    <location>
        <begin position="158"/>
        <end position="176"/>
    </location>
</feature>
<evidence type="ECO:0000313" key="2">
    <source>
        <dbReference type="EMBL" id="OCL06710.1"/>
    </source>
</evidence>